<dbReference type="Pfam" id="PF01418">
    <property type="entry name" value="HTH_6"/>
    <property type="match status" value="1"/>
</dbReference>
<dbReference type="InterPro" id="IPR009057">
    <property type="entry name" value="Homeodomain-like_sf"/>
</dbReference>
<evidence type="ECO:0000256" key="2">
    <source>
        <dbReference type="ARBA" id="ARBA00023125"/>
    </source>
</evidence>
<dbReference type="InterPro" id="IPR046348">
    <property type="entry name" value="SIS_dom_sf"/>
</dbReference>
<dbReference type="GO" id="GO:1901135">
    <property type="term" value="P:carbohydrate derivative metabolic process"/>
    <property type="evidence" value="ECO:0007669"/>
    <property type="project" value="InterPro"/>
</dbReference>
<proteinExistence type="predicted"/>
<dbReference type="InterPro" id="IPR035472">
    <property type="entry name" value="RpiR-like_SIS"/>
</dbReference>
<dbReference type="Pfam" id="PF01380">
    <property type="entry name" value="SIS"/>
    <property type="match status" value="1"/>
</dbReference>
<dbReference type="EMBL" id="NWUO01000009">
    <property type="protein sequence ID" value="PNS11171.1"/>
    <property type="molecule type" value="Genomic_DNA"/>
</dbReference>
<dbReference type="PANTHER" id="PTHR30514:SF17">
    <property type="entry name" value="HTH-TYPE TRANSCRIPTIONAL REGULATOR MURR"/>
    <property type="match status" value="1"/>
</dbReference>
<dbReference type="PROSITE" id="PS51464">
    <property type="entry name" value="SIS"/>
    <property type="match status" value="1"/>
</dbReference>
<comment type="caution">
    <text evidence="6">The sequence shown here is derived from an EMBL/GenBank/DDBJ whole genome shotgun (WGS) entry which is preliminary data.</text>
</comment>
<evidence type="ECO:0000256" key="1">
    <source>
        <dbReference type="ARBA" id="ARBA00023015"/>
    </source>
</evidence>
<dbReference type="GO" id="GO:0003677">
    <property type="term" value="F:DNA binding"/>
    <property type="evidence" value="ECO:0007669"/>
    <property type="project" value="UniProtKB-KW"/>
</dbReference>
<organism evidence="6 7">
    <name type="scientific">Mixta theicola</name>
    <dbReference type="NCBI Taxonomy" id="1458355"/>
    <lineage>
        <taxon>Bacteria</taxon>
        <taxon>Pseudomonadati</taxon>
        <taxon>Pseudomonadota</taxon>
        <taxon>Gammaproteobacteria</taxon>
        <taxon>Enterobacterales</taxon>
        <taxon>Erwiniaceae</taxon>
        <taxon>Mixta</taxon>
    </lineage>
</organism>
<feature type="domain" description="HTH rpiR-type" evidence="4">
    <location>
        <begin position="13"/>
        <end position="89"/>
    </location>
</feature>
<dbReference type="InterPro" id="IPR047640">
    <property type="entry name" value="RpiR-like"/>
</dbReference>
<sequence length="297" mass="33247">MIDEDFLWRTILVLYRQKLIENLERFTPGERKIADFIIASPDLLKELSSQQMAETLGVSQSAIVKFAQKLGLRGFTKFKMALVEEWGQQISDHKQNSSHLHNDISSQDSLSVVAEKLLSEKLNAVRKTTDSLDMVQLKTVTNLIQSAARIHIAAIGSSALVGKDLAWKLIKIGFNIFSEYDSHVQLTIAQTLTKQDVLLAISFSGQRKEVLLAAEIAKNKGATVVAITSLQDSELRKLADYTLDTVSDEPRWRSSSISSRSAQFCVTDLLFMALLQINDNEGIKMIEQSRSHIKKLL</sequence>
<dbReference type="AlphaFoldDB" id="A0A2K1Q820"/>
<dbReference type="SUPFAM" id="SSF46689">
    <property type="entry name" value="Homeodomain-like"/>
    <property type="match status" value="1"/>
</dbReference>
<evidence type="ECO:0000259" key="4">
    <source>
        <dbReference type="PROSITE" id="PS51071"/>
    </source>
</evidence>
<feature type="domain" description="SIS" evidence="5">
    <location>
        <begin position="140"/>
        <end position="280"/>
    </location>
</feature>
<evidence type="ECO:0000256" key="3">
    <source>
        <dbReference type="ARBA" id="ARBA00023163"/>
    </source>
</evidence>
<evidence type="ECO:0000259" key="5">
    <source>
        <dbReference type="PROSITE" id="PS51464"/>
    </source>
</evidence>
<protein>
    <submittedName>
        <fullName evidence="6">Transcriptional regulator MurR</fullName>
    </submittedName>
</protein>
<dbReference type="PROSITE" id="PS51071">
    <property type="entry name" value="HTH_RPIR"/>
    <property type="match status" value="1"/>
</dbReference>
<reference evidence="7" key="1">
    <citation type="submission" date="2017-09" db="EMBL/GenBank/DDBJ databases">
        <authorList>
            <person name="Palmer M."/>
            <person name="Steenkamp E.T."/>
            <person name="Coetzee M.P."/>
            <person name="Avontuur J.R."/>
            <person name="Van Zyl E."/>
            <person name="Chan W.-Y."/>
            <person name="Blom J."/>
            <person name="Venter S.N."/>
        </authorList>
    </citation>
    <scope>NUCLEOTIDE SEQUENCE [LARGE SCALE GENOMIC DNA]</scope>
    <source>
        <strain evidence="7">QC88-366</strain>
    </source>
</reference>
<dbReference type="GO" id="GO:0003700">
    <property type="term" value="F:DNA-binding transcription factor activity"/>
    <property type="evidence" value="ECO:0007669"/>
    <property type="project" value="InterPro"/>
</dbReference>
<dbReference type="Gene3D" id="3.40.50.10490">
    <property type="entry name" value="Glucose-6-phosphate isomerase like protein, domain 1"/>
    <property type="match status" value="1"/>
</dbReference>
<dbReference type="Proteomes" id="UP000236345">
    <property type="component" value="Unassembled WGS sequence"/>
</dbReference>
<dbReference type="PANTHER" id="PTHR30514">
    <property type="entry name" value="GLUCOKINASE"/>
    <property type="match status" value="1"/>
</dbReference>
<gene>
    <name evidence="6" type="ORF">COO59_12925</name>
</gene>
<dbReference type="Gene3D" id="1.10.10.10">
    <property type="entry name" value="Winged helix-like DNA-binding domain superfamily/Winged helix DNA-binding domain"/>
    <property type="match status" value="1"/>
</dbReference>
<evidence type="ECO:0000313" key="6">
    <source>
        <dbReference type="EMBL" id="PNS11171.1"/>
    </source>
</evidence>
<dbReference type="InterPro" id="IPR001347">
    <property type="entry name" value="SIS_dom"/>
</dbReference>
<name>A0A2K1Q820_9GAMM</name>
<accession>A0A2K1Q820</accession>
<keyword evidence="2" id="KW-0238">DNA-binding</keyword>
<dbReference type="OrthoDB" id="3684496at2"/>
<dbReference type="GO" id="GO:0097367">
    <property type="term" value="F:carbohydrate derivative binding"/>
    <property type="evidence" value="ECO:0007669"/>
    <property type="project" value="InterPro"/>
</dbReference>
<keyword evidence="7" id="KW-1185">Reference proteome</keyword>
<keyword evidence="1" id="KW-0805">Transcription regulation</keyword>
<dbReference type="InterPro" id="IPR000281">
    <property type="entry name" value="HTH_RpiR"/>
</dbReference>
<dbReference type="SUPFAM" id="SSF53697">
    <property type="entry name" value="SIS domain"/>
    <property type="match status" value="1"/>
</dbReference>
<evidence type="ECO:0000313" key="7">
    <source>
        <dbReference type="Proteomes" id="UP000236345"/>
    </source>
</evidence>
<dbReference type="CDD" id="cd05013">
    <property type="entry name" value="SIS_RpiR"/>
    <property type="match status" value="1"/>
</dbReference>
<dbReference type="InterPro" id="IPR036388">
    <property type="entry name" value="WH-like_DNA-bd_sf"/>
</dbReference>
<keyword evidence="3" id="KW-0804">Transcription</keyword>